<evidence type="ECO:0000256" key="2">
    <source>
        <dbReference type="SAM" id="Phobius"/>
    </source>
</evidence>
<keyword evidence="2" id="KW-0472">Membrane</keyword>
<evidence type="ECO:0000256" key="1">
    <source>
        <dbReference type="SAM" id="MobiDB-lite"/>
    </source>
</evidence>
<reference evidence="4" key="1">
    <citation type="submission" date="2018-06" db="EMBL/GenBank/DDBJ databases">
        <authorList>
            <person name="Zhirakovskaya E."/>
        </authorList>
    </citation>
    <scope>NUCLEOTIDE SEQUENCE</scope>
</reference>
<dbReference type="EMBL" id="UOEM01000105">
    <property type="protein sequence ID" value="VAW17430.1"/>
    <property type="molecule type" value="Genomic_DNA"/>
</dbReference>
<dbReference type="PROSITE" id="PS51724">
    <property type="entry name" value="SPOR"/>
    <property type="match status" value="1"/>
</dbReference>
<accession>A0A3B0TLA3</accession>
<dbReference type="GO" id="GO:0042834">
    <property type="term" value="F:peptidoglycan binding"/>
    <property type="evidence" value="ECO:0007669"/>
    <property type="project" value="InterPro"/>
</dbReference>
<evidence type="ECO:0000259" key="3">
    <source>
        <dbReference type="PROSITE" id="PS51724"/>
    </source>
</evidence>
<dbReference type="SUPFAM" id="SSF110997">
    <property type="entry name" value="Sporulation related repeat"/>
    <property type="match status" value="1"/>
</dbReference>
<feature type="region of interest" description="Disordered" evidence="1">
    <location>
        <begin position="283"/>
        <end position="314"/>
    </location>
</feature>
<dbReference type="InterPro" id="IPR007730">
    <property type="entry name" value="SPOR-like_dom"/>
</dbReference>
<dbReference type="AlphaFoldDB" id="A0A3B0TLA3"/>
<keyword evidence="2" id="KW-1133">Transmembrane helix</keyword>
<proteinExistence type="predicted"/>
<sequence length="420" mass="43041">MTMYSESQSQFSQRHYPAQQEDVYAEDTERLYESFNDLYEDFDDGRSKTPFVIIGALLAIAIVGGGLAFAYKSGFQSTSAGGVPVVVADSEPAKVQPPEPGGMDIPHQGSLIFDRINGSEVEEAAKLPLDAGQTGTGQTTPNAPPLTIGDLAAQATDGARPNQPIAMADTPTSVGETLLSPAAPGGNGAGQPALPKPLLPPGAQAPVAALAPAPAGQAPGSPVLSPRKVETFTITPDGRIVSQLVDAAPAPAGGGLAVPSLPSVLEPTPPPAPANAPTMALAANQGAGQARAPSLPGGGTSALVPSPQPKPRPTTRDLAAVRQAQTPVATTSQPGLAGKFAVQVASNQRQADSLAIFADLKRRYPDLVGNYQPLIQRADLGSRGIYYRLRIGPLNSKADANRLCGSLRNAGLPGCIVRSL</sequence>
<feature type="transmembrane region" description="Helical" evidence="2">
    <location>
        <begin position="51"/>
        <end position="71"/>
    </location>
</feature>
<feature type="region of interest" description="Disordered" evidence="1">
    <location>
        <begin position="175"/>
        <end position="201"/>
    </location>
</feature>
<dbReference type="InterPro" id="IPR036680">
    <property type="entry name" value="SPOR-like_sf"/>
</dbReference>
<name>A0A3B0TLA3_9ZZZZ</name>
<feature type="region of interest" description="Disordered" evidence="1">
    <location>
        <begin position="259"/>
        <end position="278"/>
    </location>
</feature>
<evidence type="ECO:0000313" key="4">
    <source>
        <dbReference type="EMBL" id="VAW17430.1"/>
    </source>
</evidence>
<dbReference type="Gene3D" id="3.30.70.1070">
    <property type="entry name" value="Sporulation related repeat"/>
    <property type="match status" value="1"/>
</dbReference>
<organism evidence="4">
    <name type="scientific">hydrothermal vent metagenome</name>
    <dbReference type="NCBI Taxonomy" id="652676"/>
    <lineage>
        <taxon>unclassified sequences</taxon>
        <taxon>metagenomes</taxon>
        <taxon>ecological metagenomes</taxon>
    </lineage>
</organism>
<gene>
    <name evidence="4" type="ORF">MNBD_ALPHA09-467</name>
</gene>
<keyword evidence="2" id="KW-0812">Transmembrane</keyword>
<protein>
    <recommendedName>
        <fullName evidence="3">SPOR domain-containing protein</fullName>
    </recommendedName>
</protein>
<feature type="domain" description="SPOR" evidence="3">
    <location>
        <begin position="334"/>
        <end position="419"/>
    </location>
</feature>
<feature type="region of interest" description="Disordered" evidence="1">
    <location>
        <begin position="129"/>
        <end position="149"/>
    </location>
</feature>
<dbReference type="Pfam" id="PF05036">
    <property type="entry name" value="SPOR"/>
    <property type="match status" value="1"/>
</dbReference>